<organism evidence="3 4">
    <name type="scientific">Tumebacillus algifaecis</name>
    <dbReference type="NCBI Taxonomy" id="1214604"/>
    <lineage>
        <taxon>Bacteria</taxon>
        <taxon>Bacillati</taxon>
        <taxon>Bacillota</taxon>
        <taxon>Bacilli</taxon>
        <taxon>Bacillales</taxon>
        <taxon>Alicyclobacillaceae</taxon>
        <taxon>Tumebacillus</taxon>
    </lineage>
</organism>
<evidence type="ECO:0000256" key="1">
    <source>
        <dbReference type="SAM" id="MobiDB-lite"/>
    </source>
</evidence>
<sequence>MEDRMFYLIRDTVGIAGNLAEIIGILFLFTQFRRPSAPQSKTKVPVKPRSVRPSAPRTYDVRSYDAQ</sequence>
<feature type="transmembrane region" description="Helical" evidence="2">
    <location>
        <begin position="12"/>
        <end position="32"/>
    </location>
</feature>
<keyword evidence="2" id="KW-0472">Membrane</keyword>
<dbReference type="EMBL" id="CP022657">
    <property type="protein sequence ID" value="ASS75745.1"/>
    <property type="molecule type" value="Genomic_DNA"/>
</dbReference>
<gene>
    <name evidence="3" type="ORF">CIG75_12635</name>
</gene>
<dbReference type="Proteomes" id="UP000214688">
    <property type="component" value="Chromosome"/>
</dbReference>
<evidence type="ECO:0000313" key="4">
    <source>
        <dbReference type="Proteomes" id="UP000214688"/>
    </source>
</evidence>
<dbReference type="AlphaFoldDB" id="A0A223D2N0"/>
<feature type="region of interest" description="Disordered" evidence="1">
    <location>
        <begin position="35"/>
        <end position="67"/>
    </location>
</feature>
<protein>
    <submittedName>
        <fullName evidence="3">Uncharacterized protein</fullName>
    </submittedName>
</protein>
<accession>A0A223D2N0</accession>
<keyword evidence="4" id="KW-1185">Reference proteome</keyword>
<keyword evidence="2" id="KW-0812">Transmembrane</keyword>
<keyword evidence="2" id="KW-1133">Transmembrane helix</keyword>
<proteinExistence type="predicted"/>
<name>A0A223D2N0_9BACL</name>
<reference evidence="3 4" key="1">
    <citation type="journal article" date="2015" name="Int. J. Syst. Evol. Microbiol.">
        <title>Tumebacillus algifaecis sp. nov., isolated from decomposing algal scum.</title>
        <authorList>
            <person name="Wu Y.F."/>
            <person name="Zhang B."/>
            <person name="Xing P."/>
            <person name="Wu Q.L."/>
            <person name="Liu S.J."/>
        </authorList>
    </citation>
    <scope>NUCLEOTIDE SEQUENCE [LARGE SCALE GENOMIC DNA]</scope>
    <source>
        <strain evidence="3 4">THMBR28</strain>
    </source>
</reference>
<evidence type="ECO:0000313" key="3">
    <source>
        <dbReference type="EMBL" id="ASS75745.1"/>
    </source>
</evidence>
<evidence type="ECO:0000256" key="2">
    <source>
        <dbReference type="SAM" id="Phobius"/>
    </source>
</evidence>
<dbReference type="KEGG" id="tab:CIG75_12635"/>